<accession>A0A819QGX6</accession>
<dbReference type="GO" id="GO:0055086">
    <property type="term" value="P:nucleobase-containing small molecule metabolic process"/>
    <property type="evidence" value="ECO:0007669"/>
    <property type="project" value="UniProtKB-ARBA"/>
</dbReference>
<dbReference type="SUPFAM" id="SSF53927">
    <property type="entry name" value="Cytidine deaminase-like"/>
    <property type="match status" value="1"/>
</dbReference>
<evidence type="ECO:0000313" key="6">
    <source>
        <dbReference type="EMBL" id="CAF1371291.1"/>
    </source>
</evidence>
<name>A0A819QGX6_9BILA</name>
<dbReference type="GO" id="GO:0072527">
    <property type="term" value="P:pyrimidine-containing compound metabolic process"/>
    <property type="evidence" value="ECO:0007669"/>
    <property type="project" value="UniProtKB-ARBA"/>
</dbReference>
<evidence type="ECO:0000313" key="9">
    <source>
        <dbReference type="EMBL" id="CAF4025687.1"/>
    </source>
</evidence>
<evidence type="ECO:0000313" key="8">
    <source>
        <dbReference type="EMBL" id="CAF3632957.1"/>
    </source>
</evidence>
<dbReference type="Proteomes" id="UP000663823">
    <property type="component" value="Unassembled WGS sequence"/>
</dbReference>
<dbReference type="CDD" id="cd01283">
    <property type="entry name" value="cytidine_deaminase"/>
    <property type="match status" value="1"/>
</dbReference>
<dbReference type="AlphaFoldDB" id="A0A819QGX6"/>
<dbReference type="Proteomes" id="UP000663874">
    <property type="component" value="Unassembled WGS sequence"/>
</dbReference>
<feature type="domain" description="CMP/dCMP-type deaminase" evidence="5">
    <location>
        <begin position="1"/>
        <end position="87"/>
    </location>
</feature>
<evidence type="ECO:0000256" key="3">
    <source>
        <dbReference type="ARBA" id="ARBA00022801"/>
    </source>
</evidence>
<evidence type="ECO:0000313" key="10">
    <source>
        <dbReference type="Proteomes" id="UP000663823"/>
    </source>
</evidence>
<dbReference type="Gene3D" id="3.40.140.10">
    <property type="entry name" value="Cytidine Deaminase, domain 2"/>
    <property type="match status" value="1"/>
</dbReference>
<evidence type="ECO:0000256" key="1">
    <source>
        <dbReference type="ARBA" id="ARBA00006576"/>
    </source>
</evidence>
<evidence type="ECO:0000256" key="2">
    <source>
        <dbReference type="ARBA" id="ARBA00022723"/>
    </source>
</evidence>
<dbReference type="EMBL" id="CAJOAX010008100">
    <property type="protein sequence ID" value="CAF4025687.1"/>
    <property type="molecule type" value="Genomic_DNA"/>
</dbReference>
<dbReference type="EMBL" id="CAJNOO010005895">
    <property type="protein sequence ID" value="CAF1433520.1"/>
    <property type="molecule type" value="Genomic_DNA"/>
</dbReference>
<evidence type="ECO:0000256" key="4">
    <source>
        <dbReference type="ARBA" id="ARBA00022833"/>
    </source>
</evidence>
<dbReference type="InterPro" id="IPR002125">
    <property type="entry name" value="CMP_dCMP_dom"/>
</dbReference>
<keyword evidence="2" id="KW-0479">Metal-binding</keyword>
<gene>
    <name evidence="8" type="ORF">FNK824_LOCUS5020</name>
    <name evidence="9" type="ORF">OTI717_LOCUS30357</name>
    <name evidence="7" type="ORF">RFH988_LOCUS36043</name>
    <name evidence="6" type="ORF">SEV965_LOCUS29909</name>
</gene>
<comment type="similarity">
    <text evidence="1">Belongs to the cytidine and deoxycytidylate deaminase family.</text>
</comment>
<organism evidence="9 10">
    <name type="scientific">Rotaria sordida</name>
    <dbReference type="NCBI Taxonomy" id="392033"/>
    <lineage>
        <taxon>Eukaryota</taxon>
        <taxon>Metazoa</taxon>
        <taxon>Spiralia</taxon>
        <taxon>Gnathifera</taxon>
        <taxon>Rotifera</taxon>
        <taxon>Eurotatoria</taxon>
        <taxon>Bdelloidea</taxon>
        <taxon>Philodinida</taxon>
        <taxon>Philodinidae</taxon>
        <taxon>Rotaria</taxon>
    </lineage>
</organism>
<keyword evidence="3" id="KW-0378">Hydrolase</keyword>
<dbReference type="EMBL" id="CAJOBE010000388">
    <property type="protein sequence ID" value="CAF3632957.1"/>
    <property type="molecule type" value="Genomic_DNA"/>
</dbReference>
<dbReference type="GO" id="GO:0005829">
    <property type="term" value="C:cytosol"/>
    <property type="evidence" value="ECO:0007669"/>
    <property type="project" value="TreeGrafter"/>
</dbReference>
<evidence type="ECO:0000313" key="7">
    <source>
        <dbReference type="EMBL" id="CAF1433520.1"/>
    </source>
</evidence>
<dbReference type="InterPro" id="IPR050202">
    <property type="entry name" value="Cyt/Deoxycyt_deaminase"/>
</dbReference>
<proteinExistence type="inferred from homology"/>
<dbReference type="GO" id="GO:0042802">
    <property type="term" value="F:identical protein binding"/>
    <property type="evidence" value="ECO:0007669"/>
    <property type="project" value="UniProtKB-ARBA"/>
</dbReference>
<dbReference type="Proteomes" id="UP000663889">
    <property type="component" value="Unassembled WGS sequence"/>
</dbReference>
<dbReference type="GO" id="GO:0008270">
    <property type="term" value="F:zinc ion binding"/>
    <property type="evidence" value="ECO:0007669"/>
    <property type="project" value="InterPro"/>
</dbReference>
<dbReference type="EMBL" id="CAJNOU010003107">
    <property type="protein sequence ID" value="CAF1371291.1"/>
    <property type="molecule type" value="Genomic_DNA"/>
</dbReference>
<dbReference type="GO" id="GO:0004126">
    <property type="term" value="F:cytidine deaminase activity"/>
    <property type="evidence" value="ECO:0007669"/>
    <property type="project" value="TreeGrafter"/>
</dbReference>
<dbReference type="PROSITE" id="PS51747">
    <property type="entry name" value="CYT_DCMP_DEAMINASES_2"/>
    <property type="match status" value="1"/>
</dbReference>
<comment type="caution">
    <text evidence="9">The sequence shown here is derived from an EMBL/GenBank/DDBJ whole genome shotgun (WGS) entry which is preliminary data.</text>
</comment>
<dbReference type="InterPro" id="IPR016193">
    <property type="entry name" value="Cytidine_deaminase-like"/>
</dbReference>
<evidence type="ECO:0000259" key="5">
    <source>
        <dbReference type="PROSITE" id="PS51747"/>
    </source>
</evidence>
<dbReference type="InterPro" id="IPR016192">
    <property type="entry name" value="APOBEC/CMP_deaminase_Zn-bd"/>
</dbReference>
<dbReference type="PROSITE" id="PS00903">
    <property type="entry name" value="CYT_DCMP_DEAMINASES_1"/>
    <property type="match status" value="1"/>
</dbReference>
<protein>
    <recommendedName>
        <fullName evidence="5">CMP/dCMP-type deaminase domain-containing protein</fullName>
    </recommendedName>
</protein>
<dbReference type="PANTHER" id="PTHR11644:SF2">
    <property type="entry name" value="CYTIDINE DEAMINASE"/>
    <property type="match status" value="1"/>
</dbReference>
<keyword evidence="4" id="KW-0862">Zinc</keyword>
<reference evidence="9" key="1">
    <citation type="submission" date="2021-02" db="EMBL/GenBank/DDBJ databases">
        <authorList>
            <person name="Nowell W R."/>
        </authorList>
    </citation>
    <scope>NUCLEOTIDE SEQUENCE</scope>
</reference>
<dbReference type="OrthoDB" id="414540at2759"/>
<dbReference type="Proteomes" id="UP000663882">
    <property type="component" value="Unassembled WGS sequence"/>
</dbReference>
<sequence length="104" mass="11470">MFKNASYSLSTCVERTAIVKAVSEGVQSFQTIAITSDVELGFTAPCDSCQQTLAEFGPDLDVYLINTKNESKIYKLRDLLPTALISKEEDADTAKDLIVEMIEQ</sequence>
<dbReference type="PANTHER" id="PTHR11644">
    <property type="entry name" value="CYTIDINE DEAMINASE"/>
    <property type="match status" value="1"/>
</dbReference>